<reference evidence="2" key="1">
    <citation type="journal article" date="2019" name="bioRxiv">
        <title>The Genome of the Zebra Mussel, Dreissena polymorpha: A Resource for Invasive Species Research.</title>
        <authorList>
            <person name="McCartney M.A."/>
            <person name="Auch B."/>
            <person name="Kono T."/>
            <person name="Mallez S."/>
            <person name="Zhang Y."/>
            <person name="Obille A."/>
            <person name="Becker A."/>
            <person name="Abrahante J.E."/>
            <person name="Garbe J."/>
            <person name="Badalamenti J.P."/>
            <person name="Herman A."/>
            <person name="Mangelson H."/>
            <person name="Liachko I."/>
            <person name="Sullivan S."/>
            <person name="Sone E.D."/>
            <person name="Koren S."/>
            <person name="Silverstein K.A.T."/>
            <person name="Beckman K.B."/>
            <person name="Gohl D.M."/>
        </authorList>
    </citation>
    <scope>NUCLEOTIDE SEQUENCE</scope>
    <source>
        <strain evidence="2">Duluth1</strain>
        <tissue evidence="2">Whole animal</tissue>
    </source>
</reference>
<feature type="region of interest" description="Disordered" evidence="1">
    <location>
        <begin position="1"/>
        <end position="33"/>
    </location>
</feature>
<gene>
    <name evidence="2" type="ORF">DPMN_161246</name>
</gene>
<organism evidence="2 3">
    <name type="scientific">Dreissena polymorpha</name>
    <name type="common">Zebra mussel</name>
    <name type="synonym">Mytilus polymorpha</name>
    <dbReference type="NCBI Taxonomy" id="45954"/>
    <lineage>
        <taxon>Eukaryota</taxon>
        <taxon>Metazoa</taxon>
        <taxon>Spiralia</taxon>
        <taxon>Lophotrochozoa</taxon>
        <taxon>Mollusca</taxon>
        <taxon>Bivalvia</taxon>
        <taxon>Autobranchia</taxon>
        <taxon>Heteroconchia</taxon>
        <taxon>Euheterodonta</taxon>
        <taxon>Imparidentia</taxon>
        <taxon>Neoheterodontei</taxon>
        <taxon>Myida</taxon>
        <taxon>Dreissenoidea</taxon>
        <taxon>Dreissenidae</taxon>
        <taxon>Dreissena</taxon>
    </lineage>
</organism>
<evidence type="ECO:0000313" key="2">
    <source>
        <dbReference type="EMBL" id="KAH3783310.1"/>
    </source>
</evidence>
<dbReference type="AlphaFoldDB" id="A0A9D4ENM9"/>
<dbReference type="Proteomes" id="UP000828390">
    <property type="component" value="Unassembled WGS sequence"/>
</dbReference>
<proteinExistence type="predicted"/>
<accession>A0A9D4ENM9</accession>
<dbReference type="EMBL" id="JAIWYP010000008">
    <property type="protein sequence ID" value="KAH3783310.1"/>
    <property type="molecule type" value="Genomic_DNA"/>
</dbReference>
<reference evidence="2" key="2">
    <citation type="submission" date="2020-11" db="EMBL/GenBank/DDBJ databases">
        <authorList>
            <person name="McCartney M.A."/>
            <person name="Auch B."/>
            <person name="Kono T."/>
            <person name="Mallez S."/>
            <person name="Becker A."/>
            <person name="Gohl D.M."/>
            <person name="Silverstein K.A.T."/>
            <person name="Koren S."/>
            <person name="Bechman K.B."/>
            <person name="Herman A."/>
            <person name="Abrahante J.E."/>
            <person name="Garbe J."/>
        </authorList>
    </citation>
    <scope>NUCLEOTIDE SEQUENCE</scope>
    <source>
        <strain evidence="2">Duluth1</strain>
        <tissue evidence="2">Whole animal</tissue>
    </source>
</reference>
<evidence type="ECO:0000256" key="1">
    <source>
        <dbReference type="SAM" id="MobiDB-lite"/>
    </source>
</evidence>
<sequence length="60" mass="6877">MKFFSSTLSKAGSSSSITSSINNGRPSDKESSRWERKYLWFRDVNCTGNVYMKGSKERVF</sequence>
<comment type="caution">
    <text evidence="2">The sequence shown here is derived from an EMBL/GenBank/DDBJ whole genome shotgun (WGS) entry which is preliminary data.</text>
</comment>
<protein>
    <submittedName>
        <fullName evidence="2">Uncharacterized protein</fullName>
    </submittedName>
</protein>
<evidence type="ECO:0000313" key="3">
    <source>
        <dbReference type="Proteomes" id="UP000828390"/>
    </source>
</evidence>
<name>A0A9D4ENM9_DREPO</name>
<keyword evidence="3" id="KW-1185">Reference proteome</keyword>
<feature type="compositionally biased region" description="Low complexity" evidence="1">
    <location>
        <begin position="1"/>
        <end position="24"/>
    </location>
</feature>